<evidence type="ECO:0000256" key="7">
    <source>
        <dbReference type="SAM" id="Phobius"/>
    </source>
</evidence>
<feature type="transmembrane region" description="Helical" evidence="7">
    <location>
        <begin position="71"/>
        <end position="94"/>
    </location>
</feature>
<evidence type="ECO:0000256" key="3">
    <source>
        <dbReference type="ARBA" id="ARBA00022475"/>
    </source>
</evidence>
<dbReference type="EMBL" id="JBANFI010000004">
    <property type="protein sequence ID" value="MFK7161063.1"/>
    <property type="molecule type" value="Genomic_DNA"/>
</dbReference>
<dbReference type="PANTHER" id="PTHR34584:SF1">
    <property type="entry name" value="NA(+)_H(+) ANTIPORTER SUBUNIT E1"/>
    <property type="match status" value="1"/>
</dbReference>
<name>A0ABW8PXQ1_9GAMM</name>
<comment type="similarity">
    <text evidence="2">Belongs to the CPA3 antiporters (TC 2.A.63) subunit E family.</text>
</comment>
<evidence type="ECO:0000256" key="5">
    <source>
        <dbReference type="ARBA" id="ARBA00022989"/>
    </source>
</evidence>
<feature type="transmembrane region" description="Helical" evidence="7">
    <location>
        <begin position="12"/>
        <end position="31"/>
    </location>
</feature>
<keyword evidence="4 7" id="KW-0812">Transmembrane</keyword>
<proteinExistence type="inferred from homology"/>
<keyword evidence="6 7" id="KW-0472">Membrane</keyword>
<evidence type="ECO:0000313" key="8">
    <source>
        <dbReference type="EMBL" id="MFK7161063.1"/>
    </source>
</evidence>
<protein>
    <submittedName>
        <fullName evidence="8">Na+/H+ antiporter subunit E</fullName>
    </submittedName>
</protein>
<keyword evidence="3" id="KW-1003">Cell membrane</keyword>
<reference evidence="8 9" key="1">
    <citation type="submission" date="2024-02" db="EMBL/GenBank/DDBJ databases">
        <title>Marinospirillum sp. MEB 164 isolated from Lonar lake sediment.</title>
        <authorList>
            <person name="Joshi A."/>
            <person name="Thite S."/>
        </authorList>
    </citation>
    <scope>NUCLEOTIDE SEQUENCE [LARGE SCALE GENOMIC DNA]</scope>
    <source>
        <strain evidence="8 9">MEB164</strain>
    </source>
</reference>
<comment type="caution">
    <text evidence="8">The sequence shown here is derived from an EMBL/GenBank/DDBJ whole genome shotgun (WGS) entry which is preliminary data.</text>
</comment>
<dbReference type="Pfam" id="PF01899">
    <property type="entry name" value="MNHE"/>
    <property type="match status" value="1"/>
</dbReference>
<evidence type="ECO:0000313" key="9">
    <source>
        <dbReference type="Proteomes" id="UP001621714"/>
    </source>
</evidence>
<gene>
    <name evidence="8" type="ORF">V6U78_08445</name>
</gene>
<evidence type="ECO:0000256" key="4">
    <source>
        <dbReference type="ARBA" id="ARBA00022692"/>
    </source>
</evidence>
<evidence type="ECO:0000256" key="6">
    <source>
        <dbReference type="ARBA" id="ARBA00023136"/>
    </source>
</evidence>
<sequence length="179" mass="20069">MNLSRPRLSTGRVIWAHLMRASLLLLLWWILTEGALHSWIIGGPAILLALMIAAHLAPVRLTASRFSLWGLLRFVGFFLRLSIVAGFDVAWRLLHPRLPIEPGWQSFQTRLPAGRMRWLLAMTLSLLPGTITRSLEGPQLELHALDVRQDLEAQFRATEVAIAAIFCYPLPTTDSVSSV</sequence>
<dbReference type="InterPro" id="IPR002758">
    <property type="entry name" value="Cation_antiport_E"/>
</dbReference>
<evidence type="ECO:0000256" key="1">
    <source>
        <dbReference type="ARBA" id="ARBA00004651"/>
    </source>
</evidence>
<organism evidence="8 9">
    <name type="scientific">Marinospirillum alkalitolerans</name>
    <dbReference type="NCBI Taxonomy" id="3123374"/>
    <lineage>
        <taxon>Bacteria</taxon>
        <taxon>Pseudomonadati</taxon>
        <taxon>Pseudomonadota</taxon>
        <taxon>Gammaproteobacteria</taxon>
        <taxon>Oceanospirillales</taxon>
        <taxon>Oceanospirillaceae</taxon>
        <taxon>Marinospirillum</taxon>
    </lineage>
</organism>
<dbReference type="RefSeq" id="WP_405339379.1">
    <property type="nucleotide sequence ID" value="NZ_JBANFI010000004.1"/>
</dbReference>
<dbReference type="PANTHER" id="PTHR34584">
    <property type="entry name" value="NA(+)/H(+) ANTIPORTER SUBUNIT E1"/>
    <property type="match status" value="1"/>
</dbReference>
<keyword evidence="9" id="KW-1185">Reference proteome</keyword>
<accession>A0ABW8PXQ1</accession>
<dbReference type="Proteomes" id="UP001621714">
    <property type="component" value="Unassembled WGS sequence"/>
</dbReference>
<evidence type="ECO:0000256" key="2">
    <source>
        <dbReference type="ARBA" id="ARBA00006228"/>
    </source>
</evidence>
<comment type="subcellular location">
    <subcellularLocation>
        <location evidence="1">Cell membrane</location>
        <topology evidence="1">Multi-pass membrane protein</topology>
    </subcellularLocation>
</comment>
<keyword evidence="5 7" id="KW-1133">Transmembrane helix</keyword>
<feature type="transmembrane region" description="Helical" evidence="7">
    <location>
        <begin position="37"/>
        <end position="59"/>
    </location>
</feature>